<dbReference type="PANTHER" id="PTHR10954:SF7">
    <property type="entry name" value="RIBONUCLEASE H2 SUBUNIT A"/>
    <property type="match status" value="1"/>
</dbReference>
<dbReference type="EC" id="3.1.26.4" evidence="7"/>
<comment type="function">
    <text evidence="7">Endonuclease that specifically degrades the RNA of RNA-DNA hybrids.</text>
</comment>
<dbReference type="Gene3D" id="3.30.420.10">
    <property type="entry name" value="Ribonuclease H-like superfamily/Ribonuclease H"/>
    <property type="match status" value="1"/>
</dbReference>
<dbReference type="Proteomes" id="UP000694523">
    <property type="component" value="Unplaced"/>
</dbReference>
<accession>A0A8C6S9X3</accession>
<evidence type="ECO:0000259" key="8">
    <source>
        <dbReference type="PROSITE" id="PS51975"/>
    </source>
</evidence>
<evidence type="ECO:0000256" key="5">
    <source>
        <dbReference type="ARBA" id="ARBA00022801"/>
    </source>
</evidence>
<dbReference type="PROSITE" id="PS51975">
    <property type="entry name" value="RNASE_H_2"/>
    <property type="match status" value="1"/>
</dbReference>
<dbReference type="InterPro" id="IPR012337">
    <property type="entry name" value="RNaseH-like_sf"/>
</dbReference>
<feature type="domain" description="RNase H type-2" evidence="8">
    <location>
        <begin position="1"/>
        <end position="100"/>
    </location>
</feature>
<comment type="caution">
    <text evidence="6">Lacks conserved residue(s) required for the propagation of feature annotation.</text>
</comment>
<dbReference type="GO" id="GO:0004523">
    <property type="term" value="F:RNA-DNA hybrid ribonuclease activity"/>
    <property type="evidence" value="ECO:0007669"/>
    <property type="project" value="UniProtKB-EC"/>
</dbReference>
<keyword evidence="3" id="KW-0479">Metal-binding</keyword>
<dbReference type="InterPro" id="IPR036397">
    <property type="entry name" value="RNaseH_sf"/>
</dbReference>
<dbReference type="GO" id="GO:0006298">
    <property type="term" value="P:mismatch repair"/>
    <property type="evidence" value="ECO:0007669"/>
    <property type="project" value="TreeGrafter"/>
</dbReference>
<dbReference type="GO" id="GO:0046872">
    <property type="term" value="F:metal ion binding"/>
    <property type="evidence" value="ECO:0007669"/>
    <property type="project" value="UniProtKB-KW"/>
</dbReference>
<evidence type="ECO:0000256" key="1">
    <source>
        <dbReference type="ARBA" id="ARBA00000077"/>
    </source>
</evidence>
<evidence type="ECO:0000256" key="3">
    <source>
        <dbReference type="ARBA" id="ARBA00022723"/>
    </source>
</evidence>
<keyword evidence="10" id="KW-1185">Reference proteome</keyword>
<dbReference type="PANTHER" id="PTHR10954">
    <property type="entry name" value="RIBONUCLEASE H2 SUBUNIT A"/>
    <property type="match status" value="1"/>
</dbReference>
<dbReference type="GO" id="GO:0043137">
    <property type="term" value="P:DNA replication, removal of RNA primer"/>
    <property type="evidence" value="ECO:0007669"/>
    <property type="project" value="TreeGrafter"/>
</dbReference>
<protein>
    <recommendedName>
        <fullName evidence="7">Ribonuclease</fullName>
        <ecNumber evidence="7">3.1.26.4</ecNumber>
    </recommendedName>
</protein>
<evidence type="ECO:0000256" key="7">
    <source>
        <dbReference type="RuleBase" id="RU003515"/>
    </source>
</evidence>
<evidence type="ECO:0000256" key="4">
    <source>
        <dbReference type="ARBA" id="ARBA00022759"/>
    </source>
</evidence>
<keyword evidence="4 7" id="KW-0255">Endonuclease</keyword>
<comment type="catalytic activity">
    <reaction evidence="1 7">
        <text>Endonucleolytic cleavage to 5'-phosphomonoester.</text>
        <dbReference type="EC" id="3.1.26.4"/>
    </reaction>
</comment>
<dbReference type="AlphaFoldDB" id="A0A8C6S9X3"/>
<dbReference type="Ensembl" id="ENSNMLT00000003478.1">
    <property type="protein sequence ID" value="ENSNMLP00000003029.1"/>
    <property type="gene ID" value="ENSNMLG00000002205.1"/>
</dbReference>
<dbReference type="GO" id="GO:0003723">
    <property type="term" value="F:RNA binding"/>
    <property type="evidence" value="ECO:0007669"/>
    <property type="project" value="UniProtKB-UniRule"/>
</dbReference>
<evidence type="ECO:0000256" key="6">
    <source>
        <dbReference type="PROSITE-ProRule" id="PRU01319"/>
    </source>
</evidence>
<evidence type="ECO:0000256" key="2">
    <source>
        <dbReference type="ARBA" id="ARBA00022722"/>
    </source>
</evidence>
<dbReference type="GO" id="GO:0032299">
    <property type="term" value="C:ribonuclease H2 complex"/>
    <property type="evidence" value="ECO:0007669"/>
    <property type="project" value="TreeGrafter"/>
</dbReference>
<reference evidence="9" key="2">
    <citation type="submission" date="2025-09" db="UniProtKB">
        <authorList>
            <consortium name="Ensembl"/>
        </authorList>
    </citation>
    <scope>IDENTIFICATION</scope>
</reference>
<dbReference type="SUPFAM" id="SSF53098">
    <property type="entry name" value="Ribonuclease H-like"/>
    <property type="match status" value="1"/>
</dbReference>
<comment type="similarity">
    <text evidence="7">Belongs to the RNase HII family.</text>
</comment>
<dbReference type="InterPro" id="IPR001352">
    <property type="entry name" value="RNase_HII/HIII"/>
</dbReference>
<reference evidence="9" key="1">
    <citation type="submission" date="2025-08" db="UniProtKB">
        <authorList>
            <consortium name="Ensembl"/>
        </authorList>
    </citation>
    <scope>IDENTIFICATION</scope>
</reference>
<evidence type="ECO:0000313" key="9">
    <source>
        <dbReference type="Ensembl" id="ENSNMLP00000003029.1"/>
    </source>
</evidence>
<keyword evidence="2 7" id="KW-0540">Nuclease</keyword>
<dbReference type="InterPro" id="IPR024567">
    <property type="entry name" value="RNase_HII/HIII_dom"/>
</dbReference>
<proteinExistence type="inferred from homology"/>
<organism evidence="9 10">
    <name type="scientific">Neogobius melanostomus</name>
    <name type="common">round goby</name>
    <dbReference type="NCBI Taxonomy" id="47308"/>
    <lineage>
        <taxon>Eukaryota</taxon>
        <taxon>Metazoa</taxon>
        <taxon>Chordata</taxon>
        <taxon>Craniata</taxon>
        <taxon>Vertebrata</taxon>
        <taxon>Euteleostomi</taxon>
        <taxon>Actinopterygii</taxon>
        <taxon>Neopterygii</taxon>
        <taxon>Teleostei</taxon>
        <taxon>Neoteleostei</taxon>
        <taxon>Acanthomorphata</taxon>
        <taxon>Gobiaria</taxon>
        <taxon>Gobiiformes</taxon>
        <taxon>Gobioidei</taxon>
        <taxon>Gobiidae</taxon>
        <taxon>Benthophilinae</taxon>
        <taxon>Neogobiini</taxon>
        <taxon>Neogobius</taxon>
    </lineage>
</organism>
<evidence type="ECO:0000313" key="10">
    <source>
        <dbReference type="Proteomes" id="UP000694523"/>
    </source>
</evidence>
<dbReference type="Pfam" id="PF01351">
    <property type="entry name" value="RNase_HII"/>
    <property type="match status" value="1"/>
</dbReference>
<name>A0A8C6S9X3_9GOBI</name>
<sequence length="100" mass="11499">MLLSNFQKEDLKGLKVADSKTLSEEERENLFENLHKSRSFIGWALQILSPNTISTSMLQRSKYNLNALSHDTAIGLVQYALDCEYNSKRYATRIERSKSL</sequence>
<keyword evidence="5 7" id="KW-0378">Hydrolase</keyword>